<name>A0A7C1NMG6_UNCW3</name>
<accession>A0A7C1NMG6</accession>
<sequence length="500" mass="55327">MLPEIENETRVKTVLNQALRYARQRVDYADILYEKILRIELQQLPDRLLQKPFNAKARVQLRLLHQGKKVEIKVGTLSPESLKSAIDSGITLLNITPAPPHPVRLAPIPNPGRVRYGTAAPRLFPAVRIFNTLITGINRVARQLEQKNPGMEIKPEFWFFTQREEKAIADTEGVFKTQVMPRTFLQLVTRVKGPDGTLTQTRARLGNPLPFSFLIARSSKGYRLTPAAIRHIRSWMEKTVALQHAVTLSAEEIQSLTHFILHYTTIGVFVHEALGHNFEADIVKAGTSGIIDENGVPRGVVAAEIVNIMDGPLPDKPEEGFGTEFIDDEGVEVQTKLLAERGAVRGMIHNRETAAYFNTAPNGGGFSELGDVRIPRMSNTFIQPATKESWFRRLDQLIADVPKGIILEGTAGGAVSKDGMSSSVLIGYLIEDGRITRTVKPANFAARTLHALRYVEGFAGPVKISDVGFCGKGQTKFVGDGGPEWTKIRNNEFINLSIQG</sequence>
<feature type="domain" description="Metalloprotease TldD/E C-terminal" evidence="2">
    <location>
        <begin position="260"/>
        <end position="464"/>
    </location>
</feature>
<dbReference type="InterPro" id="IPR045569">
    <property type="entry name" value="Metalloprtase-TldD/E_C"/>
</dbReference>
<protein>
    <submittedName>
        <fullName evidence="3">TldD/PmbA family protein</fullName>
    </submittedName>
</protein>
<organism evidence="3">
    <name type="scientific">candidate division WOR-3 bacterium</name>
    <dbReference type="NCBI Taxonomy" id="2052148"/>
    <lineage>
        <taxon>Bacteria</taxon>
        <taxon>Bacteria division WOR-3</taxon>
    </lineage>
</organism>
<gene>
    <name evidence="3" type="ORF">ENP94_06575</name>
    <name evidence="4" type="ORF">ENS16_02225</name>
</gene>
<comment type="caution">
    <text evidence="3">The sequence shown here is derived from an EMBL/GenBank/DDBJ whole genome shotgun (WGS) entry which is preliminary data.</text>
</comment>
<dbReference type="AlphaFoldDB" id="A0A7C1NMG6"/>
<dbReference type="Pfam" id="PF19289">
    <property type="entry name" value="PmbA_TldD_3rd"/>
    <property type="match status" value="1"/>
</dbReference>
<dbReference type="GO" id="GO:0006508">
    <property type="term" value="P:proteolysis"/>
    <property type="evidence" value="ECO:0007669"/>
    <property type="project" value="InterPro"/>
</dbReference>
<dbReference type="PANTHER" id="PTHR30624">
    <property type="entry name" value="UNCHARACTERIZED PROTEIN TLDD AND PMBA"/>
    <property type="match status" value="1"/>
</dbReference>
<evidence type="ECO:0000259" key="2">
    <source>
        <dbReference type="Pfam" id="PF19289"/>
    </source>
</evidence>
<reference evidence="3" key="1">
    <citation type="journal article" date="2020" name="mSystems">
        <title>Genome- and Community-Level Interaction Insights into Carbon Utilization and Element Cycling Functions of Hydrothermarchaeota in Hydrothermal Sediment.</title>
        <authorList>
            <person name="Zhou Z."/>
            <person name="Liu Y."/>
            <person name="Xu W."/>
            <person name="Pan J."/>
            <person name="Luo Z.H."/>
            <person name="Li M."/>
        </authorList>
    </citation>
    <scope>NUCLEOTIDE SEQUENCE [LARGE SCALE GENOMIC DNA]</scope>
    <source>
        <strain evidence="3">SpSt-265</strain>
        <strain evidence="4">SpSt-465</strain>
    </source>
</reference>
<dbReference type="EMBL" id="DSLG01000008">
    <property type="protein sequence ID" value="HEA87653.1"/>
    <property type="molecule type" value="Genomic_DNA"/>
</dbReference>
<evidence type="ECO:0000313" key="3">
    <source>
        <dbReference type="EMBL" id="HEA87653.1"/>
    </source>
</evidence>
<dbReference type="GO" id="GO:0005829">
    <property type="term" value="C:cytosol"/>
    <property type="evidence" value="ECO:0007669"/>
    <property type="project" value="TreeGrafter"/>
</dbReference>
<dbReference type="PANTHER" id="PTHR30624:SF0">
    <property type="entry name" value="METALLOPROTEASE SLR0863"/>
    <property type="match status" value="1"/>
</dbReference>
<dbReference type="InterPro" id="IPR051463">
    <property type="entry name" value="Peptidase_U62_metallo"/>
</dbReference>
<proteinExistence type="inferred from homology"/>
<dbReference type="GO" id="GO:0008237">
    <property type="term" value="F:metallopeptidase activity"/>
    <property type="evidence" value="ECO:0007669"/>
    <property type="project" value="InterPro"/>
</dbReference>
<dbReference type="EMBL" id="DSTU01000004">
    <property type="protein sequence ID" value="HFJ53492.1"/>
    <property type="molecule type" value="Genomic_DNA"/>
</dbReference>
<comment type="similarity">
    <text evidence="1">Belongs to the peptidase U62 family.</text>
</comment>
<evidence type="ECO:0000313" key="4">
    <source>
        <dbReference type="EMBL" id="HFJ53492.1"/>
    </source>
</evidence>
<dbReference type="InterPro" id="IPR036059">
    <property type="entry name" value="TldD/PmbA_sf"/>
</dbReference>
<dbReference type="SUPFAM" id="SSF111283">
    <property type="entry name" value="Putative modulator of DNA gyrase, PmbA/TldD"/>
    <property type="match status" value="1"/>
</dbReference>
<dbReference type="Gene3D" id="3.30.2290.10">
    <property type="entry name" value="PmbA/TldD superfamily"/>
    <property type="match status" value="1"/>
</dbReference>
<dbReference type="InterPro" id="IPR035068">
    <property type="entry name" value="TldD/PmbA_N"/>
</dbReference>
<evidence type="ECO:0000256" key="1">
    <source>
        <dbReference type="ARBA" id="ARBA00005836"/>
    </source>
</evidence>